<name>A0A291BAN5_9GAMM</name>
<evidence type="ECO:0000256" key="6">
    <source>
        <dbReference type="HAMAP-Rule" id="MF_01684"/>
    </source>
</evidence>
<evidence type="ECO:0000256" key="4">
    <source>
        <dbReference type="ARBA" id="ARBA00023167"/>
    </source>
</evidence>
<dbReference type="RefSeq" id="WP_096619566.1">
    <property type="nucleotide sequence ID" value="NZ_CP020661.1"/>
</dbReference>
<dbReference type="GO" id="GO:0019284">
    <property type="term" value="P:L-methionine salvage from S-adenosylmethionine"/>
    <property type="evidence" value="ECO:0007669"/>
    <property type="project" value="TreeGrafter"/>
</dbReference>
<feature type="binding site" evidence="6">
    <location>
        <position position="154"/>
    </location>
    <ligand>
        <name>substrate</name>
    </ligand>
</feature>
<evidence type="ECO:0000256" key="3">
    <source>
        <dbReference type="ARBA" id="ARBA00022801"/>
    </source>
</evidence>
<keyword evidence="8" id="KW-0614">Plasmid</keyword>
<dbReference type="InterPro" id="IPR000845">
    <property type="entry name" value="Nucleoside_phosphorylase_d"/>
</dbReference>
<comment type="function">
    <text evidence="6">Catalyzes the irreversible cleavage of the glycosidic bond in both 5'-methylthioadenosine (MTA) and S-adenosylhomocysteine (SAH/AdoHcy) to adenine and the corresponding thioribose, 5'-methylthioribose and S-ribosylhomocysteine, respectively. Also cleaves 5'-deoxyadenosine, a toxic by-product of radical S-adenosylmethionine (SAM) enzymes, into 5-deoxyribose and adenine.</text>
</comment>
<protein>
    <recommendedName>
        <fullName evidence="6">5'-methylthioadenosine/S-adenosylhomocysteine nucleosidase</fullName>
        <shortName evidence="6">MTA/SAH nucleosidase</shortName>
        <shortName evidence="6">MTAN</shortName>
        <ecNumber evidence="6">3.2.2.9</ecNumber>
    </recommendedName>
    <alternativeName>
        <fullName evidence="6">5'-deoxyadenosine nucleosidase</fullName>
        <shortName evidence="6">DOA nucleosidase</shortName>
        <shortName evidence="6">dAdo nucleosidase</shortName>
    </alternativeName>
    <alternativeName>
        <fullName evidence="6">5'-methylthioadenosine nucleosidase</fullName>
        <shortName evidence="6">MTA nucleosidase</shortName>
    </alternativeName>
    <alternativeName>
        <fullName evidence="6">S-adenosylhomocysteine nucleosidase</fullName>
        <shortName evidence="6">AdoHcy nucleosidase</shortName>
        <shortName evidence="6">SAH nucleosidase</shortName>
        <shortName evidence="6">SRH nucleosidase</shortName>
    </alternativeName>
</protein>
<evidence type="ECO:0000256" key="1">
    <source>
        <dbReference type="ARBA" id="ARBA00004945"/>
    </source>
</evidence>
<dbReference type="SUPFAM" id="SSF53167">
    <property type="entry name" value="Purine and uridine phosphorylases"/>
    <property type="match status" value="1"/>
</dbReference>
<dbReference type="Proteomes" id="UP000218160">
    <property type="component" value="Plasmid pCC1"/>
</dbReference>
<dbReference type="AlphaFoldDB" id="A0A291BAN5"/>
<geneLocation type="plasmid" evidence="9">
    <name>pcc1</name>
</geneLocation>
<comment type="pathway">
    <text evidence="1 6">Amino-acid biosynthesis; L-methionine biosynthesis via salvage pathway; S-methyl-5-thio-alpha-D-ribose 1-phosphate from S-methyl-5'-thioadenosine (hydrolase route): step 1/2.</text>
</comment>
<keyword evidence="2 6" id="KW-0028">Amino-acid biosynthesis</keyword>
<dbReference type="EMBL" id="CP020661">
    <property type="protein sequence ID" value="ATF10053.1"/>
    <property type="molecule type" value="Genomic_DNA"/>
</dbReference>
<dbReference type="GO" id="GO:0019509">
    <property type="term" value="P:L-methionine salvage from methylthioadenosine"/>
    <property type="evidence" value="ECO:0007669"/>
    <property type="project" value="UniProtKB-UniRule"/>
</dbReference>
<feature type="binding site" evidence="6">
    <location>
        <begin position="175"/>
        <end position="176"/>
    </location>
    <ligand>
        <name>substrate</name>
    </ligand>
</feature>
<comment type="catalytic activity">
    <reaction evidence="5">
        <text>5'-deoxyadenosine + H2O = 5-deoxy-D-ribose + adenine</text>
        <dbReference type="Rhea" id="RHEA:29859"/>
        <dbReference type="ChEBI" id="CHEBI:15377"/>
        <dbReference type="ChEBI" id="CHEBI:16708"/>
        <dbReference type="ChEBI" id="CHEBI:17319"/>
        <dbReference type="ChEBI" id="CHEBI:149540"/>
        <dbReference type="EC" id="3.2.2.9"/>
    </reaction>
    <physiologicalReaction direction="left-to-right" evidence="5">
        <dbReference type="Rhea" id="RHEA:29860"/>
    </physiologicalReaction>
</comment>
<sequence>MKIGIIGAMEQEVTLLKDKINNSSLQTIAGCKFYTGNMNGIDIVLLQSGIGKVAAALGTSVLLDRFKATVVISTGSAGGFDSTLNPGNIVIATNVAYHDADVTAFGHAMGQMAGQPITFMSDEKLMSIAEQALATMNPAPHVMRGLICTGDVFVHTAERQHFIRRNFPNVIAVEMEAAAIAQACYQFNVPFVIVRAISDVVDKEAPMMFEEFLPLAVANSSSMIKKMVELFSA</sequence>
<dbReference type="FunFam" id="3.40.50.1580:FF:000001">
    <property type="entry name" value="MTA/SAH nucleosidase family protein"/>
    <property type="match status" value="1"/>
</dbReference>
<dbReference type="PANTHER" id="PTHR46832">
    <property type="entry name" value="5'-METHYLTHIOADENOSINE/S-ADENOSYLHOMOCYSTEINE NUCLEOSIDASE"/>
    <property type="match status" value="1"/>
</dbReference>
<keyword evidence="3 6" id="KW-0378">Hydrolase</keyword>
<reference evidence="9" key="1">
    <citation type="submission" date="2017-04" db="EMBL/GenBank/DDBJ databases">
        <title>Genome evolution of the luminous symbionts of deep sea anglerfish.</title>
        <authorList>
            <person name="Hendry T.A."/>
        </authorList>
    </citation>
    <scope>NUCLEOTIDE SEQUENCE [LARGE SCALE GENOMIC DNA]</scope>
    <source>
        <plasmid evidence="9">pcc1</plasmid>
    </source>
</reference>
<dbReference type="PROSITE" id="PS51257">
    <property type="entry name" value="PROKAR_LIPOPROTEIN"/>
    <property type="match status" value="1"/>
</dbReference>
<dbReference type="InterPro" id="IPR035994">
    <property type="entry name" value="Nucleoside_phosphorylase_sf"/>
</dbReference>
<dbReference type="Gene3D" id="3.40.50.1580">
    <property type="entry name" value="Nucleoside phosphorylase domain"/>
    <property type="match status" value="1"/>
</dbReference>
<evidence type="ECO:0000313" key="8">
    <source>
        <dbReference type="EMBL" id="ATF10053.1"/>
    </source>
</evidence>
<dbReference type="EC" id="3.2.2.9" evidence="6"/>
<dbReference type="UniPathway" id="UPA00904">
    <property type="reaction ID" value="UER00871"/>
</dbReference>
<dbReference type="GO" id="GO:0008930">
    <property type="term" value="F:methylthioadenosine nucleosidase activity"/>
    <property type="evidence" value="ECO:0007669"/>
    <property type="project" value="UniProtKB-UniRule"/>
</dbReference>
<evidence type="ECO:0000256" key="2">
    <source>
        <dbReference type="ARBA" id="ARBA00022605"/>
    </source>
</evidence>
<feature type="binding site" evidence="6">
    <location>
        <position position="78"/>
    </location>
    <ligand>
        <name>substrate</name>
    </ligand>
</feature>
<dbReference type="HAMAP" id="MF_01684">
    <property type="entry name" value="Salvage_MtnN"/>
    <property type="match status" value="1"/>
</dbReference>
<dbReference type="GO" id="GO:0008782">
    <property type="term" value="F:adenosylhomocysteine nucleosidase activity"/>
    <property type="evidence" value="ECO:0007669"/>
    <property type="project" value="UniProtKB-UniRule"/>
</dbReference>
<feature type="domain" description="Nucleoside phosphorylase" evidence="7">
    <location>
        <begin position="2"/>
        <end position="229"/>
    </location>
</feature>
<dbReference type="GO" id="GO:0005829">
    <property type="term" value="C:cytosol"/>
    <property type="evidence" value="ECO:0007669"/>
    <property type="project" value="TreeGrafter"/>
</dbReference>
<organism evidence="8 9">
    <name type="scientific">Candidatus Enterovibrio altilux</name>
    <dbReference type="NCBI Taxonomy" id="1927128"/>
    <lineage>
        <taxon>Bacteria</taxon>
        <taxon>Pseudomonadati</taxon>
        <taxon>Pseudomonadota</taxon>
        <taxon>Gammaproteobacteria</taxon>
        <taxon>Vibrionales</taxon>
        <taxon>Vibrionaceae</taxon>
        <taxon>Enterovibrio</taxon>
    </lineage>
</organism>
<keyword evidence="4 6" id="KW-0486">Methionine biosynthesis</keyword>
<dbReference type="GO" id="GO:0009164">
    <property type="term" value="P:nucleoside catabolic process"/>
    <property type="evidence" value="ECO:0007669"/>
    <property type="project" value="InterPro"/>
</dbReference>
<accession>A0A291BAN5</accession>
<comment type="catalytic activity">
    <reaction evidence="6">
        <text>S-adenosyl-L-homocysteine + H2O = S-(5-deoxy-D-ribos-5-yl)-L-homocysteine + adenine</text>
        <dbReference type="Rhea" id="RHEA:17805"/>
        <dbReference type="ChEBI" id="CHEBI:15377"/>
        <dbReference type="ChEBI" id="CHEBI:16708"/>
        <dbReference type="ChEBI" id="CHEBI:57856"/>
        <dbReference type="ChEBI" id="CHEBI:58195"/>
        <dbReference type="EC" id="3.2.2.9"/>
    </reaction>
</comment>
<comment type="similarity">
    <text evidence="6">Belongs to the PNP/UDP phosphorylase family. MtnN subfamily.</text>
</comment>
<dbReference type="NCBIfam" id="TIGR01704">
    <property type="entry name" value="MTA_SAH-Nsdase"/>
    <property type="match status" value="1"/>
</dbReference>
<keyword evidence="9" id="KW-1185">Reference proteome</keyword>
<comment type="catalytic activity">
    <reaction evidence="6">
        <text>S-methyl-5'-thioadenosine + H2O = 5-(methylsulfanyl)-D-ribose + adenine</text>
        <dbReference type="Rhea" id="RHEA:13617"/>
        <dbReference type="ChEBI" id="CHEBI:15377"/>
        <dbReference type="ChEBI" id="CHEBI:16708"/>
        <dbReference type="ChEBI" id="CHEBI:17509"/>
        <dbReference type="ChEBI" id="CHEBI:78440"/>
        <dbReference type="EC" id="3.2.2.9"/>
    </reaction>
</comment>
<gene>
    <name evidence="6" type="primary">mtnN</name>
    <name evidence="8" type="ORF">BTN50_1611</name>
</gene>
<evidence type="ECO:0000259" key="7">
    <source>
        <dbReference type="Pfam" id="PF01048"/>
    </source>
</evidence>
<dbReference type="OrthoDB" id="9792278at2"/>
<dbReference type="PANTHER" id="PTHR46832:SF1">
    <property type="entry name" value="5'-METHYLTHIOADENOSINE_S-ADENOSYLHOMOCYSTEINE NUCLEOSIDASE"/>
    <property type="match status" value="1"/>
</dbReference>
<evidence type="ECO:0000313" key="9">
    <source>
        <dbReference type="Proteomes" id="UP000218160"/>
    </source>
</evidence>
<feature type="active site" description="Proton donor" evidence="6">
    <location>
        <position position="199"/>
    </location>
</feature>
<dbReference type="NCBIfam" id="NF004079">
    <property type="entry name" value="PRK05584.1"/>
    <property type="match status" value="1"/>
</dbReference>
<dbReference type="Pfam" id="PF01048">
    <property type="entry name" value="PNP_UDP_1"/>
    <property type="match status" value="1"/>
</dbReference>
<dbReference type="KEGG" id="elux:BTN50_1611"/>
<proteinExistence type="inferred from homology"/>
<feature type="active site" description="Proton acceptor" evidence="6">
    <location>
        <position position="12"/>
    </location>
</feature>
<dbReference type="InterPro" id="IPR010049">
    <property type="entry name" value="MTA_SAH_Nsdase"/>
</dbReference>
<keyword evidence="8" id="KW-0326">Glycosidase</keyword>
<dbReference type="CDD" id="cd09008">
    <property type="entry name" value="MTAN"/>
    <property type="match status" value="1"/>
</dbReference>
<evidence type="ECO:0000256" key="5">
    <source>
        <dbReference type="ARBA" id="ARBA00050313"/>
    </source>
</evidence>